<evidence type="ECO:0000313" key="2">
    <source>
        <dbReference type="EMBL" id="PSN68673.1"/>
    </source>
</evidence>
<organism evidence="2 3">
    <name type="scientific">Corynespora cassiicola Philippines</name>
    <dbReference type="NCBI Taxonomy" id="1448308"/>
    <lineage>
        <taxon>Eukaryota</taxon>
        <taxon>Fungi</taxon>
        <taxon>Dikarya</taxon>
        <taxon>Ascomycota</taxon>
        <taxon>Pezizomycotina</taxon>
        <taxon>Dothideomycetes</taxon>
        <taxon>Pleosporomycetidae</taxon>
        <taxon>Pleosporales</taxon>
        <taxon>Corynesporascaceae</taxon>
        <taxon>Corynespora</taxon>
    </lineage>
</organism>
<gene>
    <name evidence="2" type="ORF">BS50DRAFT_322111</name>
</gene>
<evidence type="ECO:0000256" key="1">
    <source>
        <dbReference type="SAM" id="MobiDB-lite"/>
    </source>
</evidence>
<sequence>MCPLQPWTACPSTWVQAKAWARNLHDSKRVWSPGTWHECCPTRKARQPLGGERQRHGMSRKTRRPTLSEGQPRHFVCARHLLVVVPTLPPRNAPTDMCQVSCIARNLTVTLSRVHWKLPPACYLTIPISFLPCVRGDWRAGPFAHAKKCPWTTKEPTCMCHALCISFPPPQSSAC</sequence>
<accession>A0A2T2NTE6</accession>
<proteinExistence type="predicted"/>
<dbReference type="EMBL" id="KZ678133">
    <property type="protein sequence ID" value="PSN68673.1"/>
    <property type="molecule type" value="Genomic_DNA"/>
</dbReference>
<name>A0A2T2NTE6_CORCC</name>
<dbReference type="AlphaFoldDB" id="A0A2T2NTE6"/>
<dbReference type="Proteomes" id="UP000240883">
    <property type="component" value="Unassembled WGS sequence"/>
</dbReference>
<protein>
    <submittedName>
        <fullName evidence="2">Uncharacterized protein</fullName>
    </submittedName>
</protein>
<keyword evidence="3" id="KW-1185">Reference proteome</keyword>
<feature type="region of interest" description="Disordered" evidence="1">
    <location>
        <begin position="42"/>
        <end position="69"/>
    </location>
</feature>
<reference evidence="2 3" key="1">
    <citation type="journal article" date="2018" name="Front. Microbiol.">
        <title>Genome-Wide Analysis of Corynespora cassiicola Leaf Fall Disease Putative Effectors.</title>
        <authorList>
            <person name="Lopez D."/>
            <person name="Ribeiro S."/>
            <person name="Label P."/>
            <person name="Fumanal B."/>
            <person name="Venisse J.S."/>
            <person name="Kohler A."/>
            <person name="de Oliveira R.R."/>
            <person name="Labutti K."/>
            <person name="Lipzen A."/>
            <person name="Lail K."/>
            <person name="Bauer D."/>
            <person name="Ohm R.A."/>
            <person name="Barry K.W."/>
            <person name="Spatafora J."/>
            <person name="Grigoriev I.V."/>
            <person name="Martin F.M."/>
            <person name="Pujade-Renaud V."/>
        </authorList>
    </citation>
    <scope>NUCLEOTIDE SEQUENCE [LARGE SCALE GENOMIC DNA]</scope>
    <source>
        <strain evidence="2 3">Philippines</strain>
    </source>
</reference>
<evidence type="ECO:0000313" key="3">
    <source>
        <dbReference type="Proteomes" id="UP000240883"/>
    </source>
</evidence>